<gene>
    <name evidence="1" type="ORF">P167DRAFT_334987</name>
</gene>
<dbReference type="OrthoDB" id="3941259at2759"/>
<organism evidence="1 2">
    <name type="scientific">Morchella conica CCBAS932</name>
    <dbReference type="NCBI Taxonomy" id="1392247"/>
    <lineage>
        <taxon>Eukaryota</taxon>
        <taxon>Fungi</taxon>
        <taxon>Dikarya</taxon>
        <taxon>Ascomycota</taxon>
        <taxon>Pezizomycotina</taxon>
        <taxon>Pezizomycetes</taxon>
        <taxon>Pezizales</taxon>
        <taxon>Morchellaceae</taxon>
        <taxon>Morchella</taxon>
    </lineage>
</organism>
<reference evidence="1 2" key="1">
    <citation type="journal article" date="2018" name="Nat. Ecol. Evol.">
        <title>Pezizomycetes genomes reveal the molecular basis of ectomycorrhizal truffle lifestyle.</title>
        <authorList>
            <person name="Murat C."/>
            <person name="Payen T."/>
            <person name="Noel B."/>
            <person name="Kuo A."/>
            <person name="Morin E."/>
            <person name="Chen J."/>
            <person name="Kohler A."/>
            <person name="Krizsan K."/>
            <person name="Balestrini R."/>
            <person name="Da Silva C."/>
            <person name="Montanini B."/>
            <person name="Hainaut M."/>
            <person name="Levati E."/>
            <person name="Barry K.W."/>
            <person name="Belfiori B."/>
            <person name="Cichocki N."/>
            <person name="Clum A."/>
            <person name="Dockter R.B."/>
            <person name="Fauchery L."/>
            <person name="Guy J."/>
            <person name="Iotti M."/>
            <person name="Le Tacon F."/>
            <person name="Lindquist E.A."/>
            <person name="Lipzen A."/>
            <person name="Malagnac F."/>
            <person name="Mello A."/>
            <person name="Molinier V."/>
            <person name="Miyauchi S."/>
            <person name="Poulain J."/>
            <person name="Riccioni C."/>
            <person name="Rubini A."/>
            <person name="Sitrit Y."/>
            <person name="Splivallo R."/>
            <person name="Traeger S."/>
            <person name="Wang M."/>
            <person name="Zifcakova L."/>
            <person name="Wipf D."/>
            <person name="Zambonelli A."/>
            <person name="Paolocci F."/>
            <person name="Nowrousian M."/>
            <person name="Ottonello S."/>
            <person name="Baldrian P."/>
            <person name="Spatafora J.W."/>
            <person name="Henrissat B."/>
            <person name="Nagy L.G."/>
            <person name="Aury J.M."/>
            <person name="Wincker P."/>
            <person name="Grigoriev I.V."/>
            <person name="Bonfante P."/>
            <person name="Martin F.M."/>
        </authorList>
    </citation>
    <scope>NUCLEOTIDE SEQUENCE [LARGE SCALE GENOMIC DNA]</scope>
    <source>
        <strain evidence="1 2">CCBAS932</strain>
    </source>
</reference>
<proteinExistence type="predicted"/>
<dbReference type="InParanoid" id="A0A3N4KH53"/>
<name>A0A3N4KH53_9PEZI</name>
<dbReference type="EMBL" id="ML119159">
    <property type="protein sequence ID" value="RPB08778.1"/>
    <property type="molecule type" value="Genomic_DNA"/>
</dbReference>
<dbReference type="Proteomes" id="UP000277580">
    <property type="component" value="Unassembled WGS sequence"/>
</dbReference>
<evidence type="ECO:0000313" key="2">
    <source>
        <dbReference type="Proteomes" id="UP000277580"/>
    </source>
</evidence>
<keyword evidence="2" id="KW-1185">Reference proteome</keyword>
<dbReference type="InterPro" id="IPR055530">
    <property type="entry name" value="DUF7104"/>
</dbReference>
<evidence type="ECO:0000313" key="1">
    <source>
        <dbReference type="EMBL" id="RPB08778.1"/>
    </source>
</evidence>
<dbReference type="Pfam" id="PF23397">
    <property type="entry name" value="DUF7104"/>
    <property type="match status" value="1"/>
</dbReference>
<dbReference type="AlphaFoldDB" id="A0A3N4KH53"/>
<accession>A0A3N4KH53</accession>
<sequence length="86" mass="9579">MIVIASMCEDNLEALRFLLSKYPDFQITEAAVVAAAGNTRGIAPLQFLLLKYPDFQITENVVLRAATRISESVEALDFLQSQYPDL</sequence>
<protein>
    <submittedName>
        <fullName evidence="1">Uncharacterized protein</fullName>
    </submittedName>
</protein>